<proteinExistence type="predicted"/>
<evidence type="ECO:0000313" key="1">
    <source>
        <dbReference type="EMBL" id="MBX57277.1"/>
    </source>
</evidence>
<name>A0A2P2PR94_RHIMU</name>
<reference evidence="1" key="1">
    <citation type="submission" date="2018-02" db="EMBL/GenBank/DDBJ databases">
        <title>Rhizophora mucronata_Transcriptome.</title>
        <authorList>
            <person name="Meera S.P."/>
            <person name="Sreeshan A."/>
            <person name="Augustine A."/>
        </authorList>
    </citation>
    <scope>NUCLEOTIDE SEQUENCE</scope>
    <source>
        <tissue evidence="1">Leaf</tissue>
    </source>
</reference>
<organism evidence="1">
    <name type="scientific">Rhizophora mucronata</name>
    <name type="common">Asiatic mangrove</name>
    <dbReference type="NCBI Taxonomy" id="61149"/>
    <lineage>
        <taxon>Eukaryota</taxon>
        <taxon>Viridiplantae</taxon>
        <taxon>Streptophyta</taxon>
        <taxon>Embryophyta</taxon>
        <taxon>Tracheophyta</taxon>
        <taxon>Spermatophyta</taxon>
        <taxon>Magnoliopsida</taxon>
        <taxon>eudicotyledons</taxon>
        <taxon>Gunneridae</taxon>
        <taxon>Pentapetalae</taxon>
        <taxon>rosids</taxon>
        <taxon>fabids</taxon>
        <taxon>Malpighiales</taxon>
        <taxon>Rhizophoraceae</taxon>
        <taxon>Rhizophora</taxon>
    </lineage>
</organism>
<dbReference type="AlphaFoldDB" id="A0A2P2PR94"/>
<accession>A0A2P2PR94</accession>
<dbReference type="EMBL" id="GGEC01076793">
    <property type="protein sequence ID" value="MBX57277.1"/>
    <property type="molecule type" value="Transcribed_RNA"/>
</dbReference>
<sequence>MCLPGKQVTPLSKAKMLAKLTKLESVILKL</sequence>
<protein>
    <submittedName>
        <fullName evidence="1">Uncharacterized protein</fullName>
    </submittedName>
</protein>